<dbReference type="Gene3D" id="1.25.40.10">
    <property type="entry name" value="Tetratricopeptide repeat domain"/>
    <property type="match status" value="3"/>
</dbReference>
<gene>
    <name evidence="6" type="ORF">NG743_00285</name>
</gene>
<dbReference type="Pfam" id="PF13365">
    <property type="entry name" value="Trypsin_2"/>
    <property type="match status" value="1"/>
</dbReference>
<dbReference type="PANTHER" id="PTHR44858">
    <property type="entry name" value="TETRATRICOPEPTIDE REPEAT PROTEIN 6"/>
    <property type="match status" value="1"/>
</dbReference>
<dbReference type="SUPFAM" id="SSF48452">
    <property type="entry name" value="TPR-like"/>
    <property type="match status" value="1"/>
</dbReference>
<evidence type="ECO:0000256" key="5">
    <source>
        <dbReference type="SAM" id="SignalP"/>
    </source>
</evidence>
<feature type="repeat" description="TPR" evidence="3">
    <location>
        <begin position="385"/>
        <end position="418"/>
    </location>
</feature>
<feature type="compositionally biased region" description="Polar residues" evidence="4">
    <location>
        <begin position="500"/>
        <end position="519"/>
    </location>
</feature>
<keyword evidence="5" id="KW-0732">Signal</keyword>
<evidence type="ECO:0000313" key="7">
    <source>
        <dbReference type="Proteomes" id="UP001057561"/>
    </source>
</evidence>
<dbReference type="InterPro" id="IPR019734">
    <property type="entry name" value="TPR_rpt"/>
</dbReference>
<dbReference type="InterPro" id="IPR043504">
    <property type="entry name" value="Peptidase_S1_PA_chymotrypsin"/>
</dbReference>
<feature type="repeat" description="TPR" evidence="3">
    <location>
        <begin position="283"/>
        <end position="316"/>
    </location>
</feature>
<feature type="region of interest" description="Disordered" evidence="4">
    <location>
        <begin position="260"/>
        <end position="280"/>
    </location>
</feature>
<dbReference type="InterPro" id="IPR009003">
    <property type="entry name" value="Peptidase_S1_PA"/>
</dbReference>
<dbReference type="InterPro" id="IPR050498">
    <property type="entry name" value="Ycf3"/>
</dbReference>
<dbReference type="Gene3D" id="2.40.10.10">
    <property type="entry name" value="Trypsin-like serine proteases"/>
    <property type="match status" value="2"/>
</dbReference>
<proteinExistence type="predicted"/>
<dbReference type="SUPFAM" id="SSF50494">
    <property type="entry name" value="Trypsin-like serine proteases"/>
    <property type="match status" value="1"/>
</dbReference>
<dbReference type="InterPro" id="IPR011990">
    <property type="entry name" value="TPR-like_helical_dom_sf"/>
</dbReference>
<keyword evidence="6" id="KW-0645">Protease</keyword>
<protein>
    <submittedName>
        <fullName evidence="6">Tetratricopeptide repeat-containing serine protease family protein</fullName>
    </submittedName>
</protein>
<evidence type="ECO:0000256" key="4">
    <source>
        <dbReference type="SAM" id="MobiDB-lite"/>
    </source>
</evidence>
<dbReference type="Pfam" id="PF13181">
    <property type="entry name" value="TPR_8"/>
    <property type="match status" value="2"/>
</dbReference>
<evidence type="ECO:0000256" key="3">
    <source>
        <dbReference type="PROSITE-ProRule" id="PRU00339"/>
    </source>
</evidence>
<keyword evidence="1" id="KW-0677">Repeat</keyword>
<reference evidence="6" key="1">
    <citation type="submission" date="2022-06" db="EMBL/GenBank/DDBJ databases">
        <title>Nostosin G and Spiroidesin B from the Cyanobacterium Dolichospermum sp. NIES-1697.</title>
        <authorList>
            <person name="Phan C.-S."/>
            <person name="Mehjabin J.J."/>
            <person name="Anas A.R.J."/>
            <person name="Hayasaka M."/>
            <person name="Onoki R."/>
            <person name="Wang J."/>
            <person name="Umezawa T."/>
            <person name="Washio K."/>
            <person name="Morikawa M."/>
            <person name="Okino T."/>
        </authorList>
    </citation>
    <scope>NUCLEOTIDE SEQUENCE</scope>
    <source>
        <strain evidence="6">NIES-1697</strain>
    </source>
</reference>
<organism evidence="6 7">
    <name type="scientific">Dolichospermum heterosporum TAC447</name>
    <dbReference type="NCBI Taxonomy" id="747523"/>
    <lineage>
        <taxon>Bacteria</taxon>
        <taxon>Bacillati</taxon>
        <taxon>Cyanobacteriota</taxon>
        <taxon>Cyanophyceae</taxon>
        <taxon>Nostocales</taxon>
        <taxon>Aphanizomenonaceae</taxon>
        <taxon>Dolichospermum</taxon>
        <taxon>Dolichospermum heterosporum</taxon>
    </lineage>
</organism>
<keyword evidence="7" id="KW-1185">Reference proteome</keyword>
<dbReference type="PANTHER" id="PTHR44858:SF1">
    <property type="entry name" value="UDP-N-ACETYLGLUCOSAMINE--PEPTIDE N-ACETYLGLUCOSAMINYLTRANSFERASE SPINDLY-RELATED"/>
    <property type="match status" value="1"/>
</dbReference>
<sequence>MNLYFTRVNYTILTTTVIATIVISLPTSAADTVSTQKIAQIAKSTSVQINAGGDLTPGGSGVIIAKQGNTYTVLTANHVVCDDLGRAGKITCATDTTYSIRTNTGKDYPVKDIKVLQQTRNDADLAIATFVASEDYPIATLGNSDQMVEGADVFVGGFPAVFDKVGAARDFAFTTGIVVSRASNAINGYGLIYDARTITGNSGGPVFDIAGRVVAIHGLADTSGKNKTETGAVVTQKTGFNAGIPINTFLATSEPIIKNTPIKKDNSSTSESPATRLNNPQSARDFYARGITKLDQYNYQDAAADFTQAIKLDPKYIEAYFKRGYSYTWVSKHQEALTDFNQVVVLDPNYLDGYLNRGWSQIFLQNDQAALEDFNRAIRLNPNYAAAYAHQAMAYIKLGKYQAALESSKQAIRLDPHNSYGYTIQADVFNNLKDYPAAIKVSTLAIIIDPDDFNAYINRAIAYTLTSIYQNALADYQKSAEIFNRRYVKKPAPEAEGNPKPTSNSQAEAKPKPTSNSSIDTNVELIKSWELTNVSCDSGEKLVTIMIDGKQYCVSPHPSLIQKSYQYNRGTGRLESLTKVQENPKPTSQLATDANVELIKSWELTNVSCTSGEKLVTIMIDGKRYCVSPHPSLIQKSYQYNRGTGRLGALN</sequence>
<dbReference type="EMBL" id="CP099464">
    <property type="protein sequence ID" value="UUO15543.1"/>
    <property type="molecule type" value="Genomic_DNA"/>
</dbReference>
<dbReference type="SMART" id="SM00028">
    <property type="entry name" value="TPR"/>
    <property type="match status" value="6"/>
</dbReference>
<feature type="compositionally biased region" description="Polar residues" evidence="4">
    <location>
        <begin position="267"/>
        <end position="280"/>
    </location>
</feature>
<dbReference type="RefSeq" id="WP_257121243.1">
    <property type="nucleotide sequence ID" value="NZ_CP099464.1"/>
</dbReference>
<keyword evidence="6" id="KW-0378">Hydrolase</keyword>
<accession>A0ABY5LU56</accession>
<dbReference type="Proteomes" id="UP001057561">
    <property type="component" value="Chromosome"/>
</dbReference>
<evidence type="ECO:0000313" key="6">
    <source>
        <dbReference type="EMBL" id="UUO15543.1"/>
    </source>
</evidence>
<feature type="signal peptide" evidence="5">
    <location>
        <begin position="1"/>
        <end position="29"/>
    </location>
</feature>
<evidence type="ECO:0000256" key="2">
    <source>
        <dbReference type="ARBA" id="ARBA00022803"/>
    </source>
</evidence>
<feature type="repeat" description="TPR" evidence="3">
    <location>
        <begin position="317"/>
        <end position="350"/>
    </location>
</feature>
<dbReference type="PROSITE" id="PS50293">
    <property type="entry name" value="TPR_REGION"/>
    <property type="match status" value="1"/>
</dbReference>
<dbReference type="GO" id="GO:0008233">
    <property type="term" value="F:peptidase activity"/>
    <property type="evidence" value="ECO:0007669"/>
    <property type="project" value="UniProtKB-KW"/>
</dbReference>
<dbReference type="GO" id="GO:0006508">
    <property type="term" value="P:proteolysis"/>
    <property type="evidence" value="ECO:0007669"/>
    <property type="project" value="UniProtKB-KW"/>
</dbReference>
<feature type="repeat" description="TPR" evidence="3">
    <location>
        <begin position="351"/>
        <end position="384"/>
    </location>
</feature>
<dbReference type="PROSITE" id="PS50005">
    <property type="entry name" value="TPR"/>
    <property type="match status" value="4"/>
</dbReference>
<feature type="chain" id="PRO_5045582967" evidence="5">
    <location>
        <begin position="30"/>
        <end position="651"/>
    </location>
</feature>
<feature type="region of interest" description="Disordered" evidence="4">
    <location>
        <begin position="490"/>
        <end position="519"/>
    </location>
</feature>
<keyword evidence="2 3" id="KW-0802">TPR repeat</keyword>
<name>A0ABY5LU56_9CYAN</name>
<dbReference type="Pfam" id="PF13432">
    <property type="entry name" value="TPR_16"/>
    <property type="match status" value="1"/>
</dbReference>
<evidence type="ECO:0000256" key="1">
    <source>
        <dbReference type="ARBA" id="ARBA00022737"/>
    </source>
</evidence>